<dbReference type="GO" id="GO:0000160">
    <property type="term" value="P:phosphorelay signal transduction system"/>
    <property type="evidence" value="ECO:0007669"/>
    <property type="project" value="InterPro"/>
</dbReference>
<keyword evidence="2" id="KW-0805">Transcription regulation</keyword>
<evidence type="ECO:0000256" key="1">
    <source>
        <dbReference type="ARBA" id="ARBA00005820"/>
    </source>
</evidence>
<evidence type="ECO:0000256" key="3">
    <source>
        <dbReference type="ARBA" id="ARBA00023125"/>
    </source>
</evidence>
<dbReference type="OrthoDB" id="581105at2"/>
<dbReference type="SMART" id="SM00028">
    <property type="entry name" value="TPR"/>
    <property type="match status" value="7"/>
</dbReference>
<protein>
    <submittedName>
        <fullName evidence="7">DNA-binding transcriptional activator of the SARP family</fullName>
    </submittedName>
</protein>
<evidence type="ECO:0000259" key="5">
    <source>
        <dbReference type="SMART" id="SM00862"/>
    </source>
</evidence>
<dbReference type="SUPFAM" id="SSF48452">
    <property type="entry name" value="TPR-like"/>
    <property type="match status" value="3"/>
</dbReference>
<evidence type="ECO:0000256" key="2">
    <source>
        <dbReference type="ARBA" id="ARBA00023015"/>
    </source>
</evidence>
<sequence length="1051" mass="113702">MPTGIAAVVLNEPHIDSGESVALEYRILGPLELRRAGGLVALGGERQQKLLAVLLLNNGSVVSFDRLVDELWDDPPQTARRQVSNAVAGVRRAIDAAGGRLVTTTHGYRVETAGETVDSDVFRALVRDADTAAEGGRSRDAVASLTDALALWRGPLLDGLMSSSISAARDTMAEQRLIAVERLARLRLELDDSTLVAELVGHVAENPLRESLRATLMRALYRVGRQGDALAVFEEGRRLLADELGADPGPELRALHERMLRSQPAGELAEPLTAESSGSFLPYDTPDFTGRSADVTQVLTLAGGVPSGAVVILVVEGMGGVGKTALAVHVAHLLLDRYPDGQYFVDLQGYTDDKRPMAVDEAVDALLWQSGVPARQMPADAASRRDRWRERTAGKRVLVLLDNASDSSQVLPLLPGGPGSLVLVTSRRQLVDLPGAVPLPLDVLDPDGAAELFGRVASTDRVTVEREATEAVVELCGGLPLALRIAASRFRRRPLWTMADLAEQLRDRHRRDRTFTVDDHSVSGVIALSYRHLTPVRQRLFRLLGLAPVHDFDAYAAAALSGLPPAEAEDALEALLERNLVMQRDPGRYRFHDLVRDCARGVAEEIHPDEASLARSRLFDHYLGFVEKCCATLIMGAPRFRAEIAHATQAPAPDAAGMALRALRAEHRNLVMVVEHAATHGWFAHAWQLPCALLPYFVRIGQRAGVLDLAEHAVRAAGELGDQRGSALAWQVVAFALREHGRNLEVRDALERSVAICRELGDLPALAAGLRDLGVSLLQAGSLTGAAERFEEAHETAQTLGDLDNAINSGINLGIVACQLGMYERARSLFEQALAHHQRVRSIEGEAITLINIGWLEYSRERDELAIEPLDRAVGLSRSIGFVRGEVIGLSWLSVSWRALGHIDEALAVGVVAREAARSTDLHEPECDAITALAEAELAAGRLTEAQARFREVERISSEVDLPLVLARAREGLAHVAALLQEHDRARNLWGKALPLYQDDSLEAAQIRAHLTAPGDASVRCGRCRTGPGDSSPVAGLAEVRAPQRKARSGI</sequence>
<dbReference type="STRING" id="84724.SAMN04488564_11750"/>
<dbReference type="InterPro" id="IPR036388">
    <property type="entry name" value="WH-like_DNA-bd_sf"/>
</dbReference>
<dbReference type="InterPro" id="IPR051677">
    <property type="entry name" value="AfsR-DnrI-RedD_regulator"/>
</dbReference>
<dbReference type="SMART" id="SM00862">
    <property type="entry name" value="Trans_reg_C"/>
    <property type="match status" value="1"/>
</dbReference>
<keyword evidence="4" id="KW-0804">Transcription</keyword>
<dbReference type="PANTHER" id="PTHR35807:SF1">
    <property type="entry name" value="TRANSCRIPTIONAL REGULATOR REDD"/>
    <property type="match status" value="1"/>
</dbReference>
<dbReference type="Pfam" id="PF00486">
    <property type="entry name" value="Trans_reg_C"/>
    <property type="match status" value="1"/>
</dbReference>
<feature type="domain" description="Bacterial transcriptional activator" evidence="6">
    <location>
        <begin position="117"/>
        <end position="260"/>
    </location>
</feature>
<dbReference type="SUPFAM" id="SSF52540">
    <property type="entry name" value="P-loop containing nucleoside triphosphate hydrolases"/>
    <property type="match status" value="1"/>
</dbReference>
<keyword evidence="3 7" id="KW-0238">DNA-binding</keyword>
<dbReference type="Gene3D" id="1.10.10.10">
    <property type="entry name" value="Winged helix-like DNA-binding domain superfamily/Winged helix DNA-binding domain"/>
    <property type="match status" value="2"/>
</dbReference>
<dbReference type="PRINTS" id="PR00364">
    <property type="entry name" value="DISEASERSIST"/>
</dbReference>
<organism evidence="7 8">
    <name type="scientific">Lentzea waywayandensis</name>
    <dbReference type="NCBI Taxonomy" id="84724"/>
    <lineage>
        <taxon>Bacteria</taxon>
        <taxon>Bacillati</taxon>
        <taxon>Actinomycetota</taxon>
        <taxon>Actinomycetes</taxon>
        <taxon>Pseudonocardiales</taxon>
        <taxon>Pseudonocardiaceae</taxon>
        <taxon>Lentzea</taxon>
    </lineage>
</organism>
<dbReference type="Gene3D" id="3.40.50.300">
    <property type="entry name" value="P-loop containing nucleotide triphosphate hydrolases"/>
    <property type="match status" value="1"/>
</dbReference>
<feature type="domain" description="OmpR/PhoB-type" evidence="5">
    <location>
        <begin position="37"/>
        <end position="110"/>
    </location>
</feature>
<comment type="similarity">
    <text evidence="1">Belongs to the AfsR/DnrI/RedD regulatory family.</text>
</comment>
<dbReference type="EMBL" id="FOYL01000017">
    <property type="protein sequence ID" value="SFR29126.1"/>
    <property type="molecule type" value="Genomic_DNA"/>
</dbReference>
<dbReference type="GO" id="GO:0006355">
    <property type="term" value="P:regulation of DNA-templated transcription"/>
    <property type="evidence" value="ECO:0007669"/>
    <property type="project" value="InterPro"/>
</dbReference>
<name>A0A1I6FGQ0_9PSEU</name>
<gene>
    <name evidence="7" type="ORF">SAMN04488564_11750</name>
</gene>
<dbReference type="InterPro" id="IPR011990">
    <property type="entry name" value="TPR-like_helical_dom_sf"/>
</dbReference>
<evidence type="ECO:0000313" key="8">
    <source>
        <dbReference type="Proteomes" id="UP000198583"/>
    </source>
</evidence>
<dbReference type="SUPFAM" id="SSF46894">
    <property type="entry name" value="C-terminal effector domain of the bipartite response regulators"/>
    <property type="match status" value="1"/>
</dbReference>
<evidence type="ECO:0000259" key="6">
    <source>
        <dbReference type="SMART" id="SM01043"/>
    </source>
</evidence>
<dbReference type="GO" id="GO:0003677">
    <property type="term" value="F:DNA binding"/>
    <property type="evidence" value="ECO:0007669"/>
    <property type="project" value="UniProtKB-KW"/>
</dbReference>
<dbReference type="PANTHER" id="PTHR35807">
    <property type="entry name" value="TRANSCRIPTIONAL REGULATOR REDD-RELATED"/>
    <property type="match status" value="1"/>
</dbReference>
<dbReference type="SMART" id="SM01043">
    <property type="entry name" value="BTAD"/>
    <property type="match status" value="1"/>
</dbReference>
<dbReference type="GO" id="GO:0043531">
    <property type="term" value="F:ADP binding"/>
    <property type="evidence" value="ECO:0007669"/>
    <property type="project" value="InterPro"/>
</dbReference>
<dbReference type="InterPro" id="IPR001867">
    <property type="entry name" value="OmpR/PhoB-type_DNA-bd"/>
</dbReference>
<dbReference type="CDD" id="cd15831">
    <property type="entry name" value="BTAD"/>
    <property type="match status" value="1"/>
</dbReference>
<accession>A0A1I6FGQ0</accession>
<evidence type="ECO:0000256" key="4">
    <source>
        <dbReference type="ARBA" id="ARBA00023163"/>
    </source>
</evidence>
<dbReference type="InterPro" id="IPR005158">
    <property type="entry name" value="BTAD"/>
</dbReference>
<dbReference type="InterPro" id="IPR019734">
    <property type="entry name" value="TPR_rpt"/>
</dbReference>
<proteinExistence type="inferred from homology"/>
<dbReference type="InterPro" id="IPR016032">
    <property type="entry name" value="Sig_transdc_resp-reg_C-effctor"/>
</dbReference>
<keyword evidence="8" id="KW-1185">Reference proteome</keyword>
<dbReference type="Pfam" id="PF03704">
    <property type="entry name" value="BTAD"/>
    <property type="match status" value="1"/>
</dbReference>
<evidence type="ECO:0000313" key="7">
    <source>
        <dbReference type="EMBL" id="SFR29126.1"/>
    </source>
</evidence>
<dbReference type="Gene3D" id="1.25.40.10">
    <property type="entry name" value="Tetratricopeptide repeat domain"/>
    <property type="match status" value="3"/>
</dbReference>
<dbReference type="InterPro" id="IPR027417">
    <property type="entry name" value="P-loop_NTPase"/>
</dbReference>
<dbReference type="Pfam" id="PF13424">
    <property type="entry name" value="TPR_12"/>
    <property type="match status" value="1"/>
</dbReference>
<dbReference type="Proteomes" id="UP000198583">
    <property type="component" value="Unassembled WGS sequence"/>
</dbReference>
<dbReference type="AlphaFoldDB" id="A0A1I6FGQ0"/>
<reference evidence="8" key="1">
    <citation type="submission" date="2016-10" db="EMBL/GenBank/DDBJ databases">
        <authorList>
            <person name="Varghese N."/>
            <person name="Submissions S."/>
        </authorList>
    </citation>
    <scope>NUCLEOTIDE SEQUENCE [LARGE SCALE GENOMIC DNA]</scope>
    <source>
        <strain evidence="8">DSM 44232</strain>
    </source>
</reference>